<evidence type="ECO:0000256" key="4">
    <source>
        <dbReference type="ARBA" id="ARBA00007004"/>
    </source>
</evidence>
<accession>A0A8J7TE35</accession>
<comment type="caution">
    <text evidence="18">The sequence shown here is derived from an EMBL/GenBank/DDBJ whole genome shotgun (WGS) entry which is preliminary data.</text>
</comment>
<feature type="transmembrane region" description="Helical" evidence="16">
    <location>
        <begin position="418"/>
        <end position="442"/>
    </location>
</feature>
<feature type="domain" description="Major facilitator superfamily (MFS) profile" evidence="17">
    <location>
        <begin position="278"/>
        <end position="718"/>
    </location>
</feature>
<keyword evidence="8" id="KW-0762">Sugar transport</keyword>
<feature type="transmembrane region" description="Helical" evidence="16">
    <location>
        <begin position="534"/>
        <end position="553"/>
    </location>
</feature>
<feature type="non-terminal residue" evidence="18">
    <location>
        <position position="747"/>
    </location>
</feature>
<evidence type="ECO:0000256" key="3">
    <source>
        <dbReference type="ARBA" id="ARBA00004651"/>
    </source>
</evidence>
<reference evidence="18" key="1">
    <citation type="journal article" date="2021" name="Cell">
        <title>Tracing the genetic footprints of vertebrate landing in non-teleost ray-finned fishes.</title>
        <authorList>
            <person name="Bi X."/>
            <person name="Wang K."/>
            <person name="Yang L."/>
            <person name="Pan H."/>
            <person name="Jiang H."/>
            <person name="Wei Q."/>
            <person name="Fang M."/>
            <person name="Yu H."/>
            <person name="Zhu C."/>
            <person name="Cai Y."/>
            <person name="He Y."/>
            <person name="Gan X."/>
            <person name="Zeng H."/>
            <person name="Yu D."/>
            <person name="Zhu Y."/>
            <person name="Jiang H."/>
            <person name="Qiu Q."/>
            <person name="Yang H."/>
            <person name="Zhang Y.E."/>
            <person name="Wang W."/>
            <person name="Zhu M."/>
            <person name="He S."/>
            <person name="Zhang G."/>
        </authorList>
    </citation>
    <scope>NUCLEOTIDE SEQUENCE</scope>
    <source>
        <strain evidence="18">Allg_001</strain>
    </source>
</reference>
<keyword evidence="9 16" id="KW-0812">Transmembrane</keyword>
<dbReference type="GO" id="GO:0070837">
    <property type="term" value="P:dehydroascorbic acid transport"/>
    <property type="evidence" value="ECO:0007669"/>
    <property type="project" value="TreeGrafter"/>
</dbReference>
<comment type="catalytic activity">
    <reaction evidence="1">
        <text>D-fructose(out) = D-fructose(in)</text>
        <dbReference type="Rhea" id="RHEA:60372"/>
        <dbReference type="ChEBI" id="CHEBI:37721"/>
    </reaction>
</comment>
<keyword evidence="11 16" id="KW-0472">Membrane</keyword>
<feature type="coiled-coil region" evidence="14">
    <location>
        <begin position="41"/>
        <end position="68"/>
    </location>
</feature>
<dbReference type="GO" id="GO:1990539">
    <property type="term" value="P:fructose import across plasma membrane"/>
    <property type="evidence" value="ECO:0007669"/>
    <property type="project" value="UniProtKB-ARBA"/>
</dbReference>
<keyword evidence="14" id="KW-0175">Coiled coil</keyword>
<evidence type="ECO:0000256" key="1">
    <source>
        <dbReference type="ARBA" id="ARBA00000590"/>
    </source>
</evidence>
<dbReference type="GO" id="GO:0055056">
    <property type="term" value="F:D-glucose transmembrane transporter activity"/>
    <property type="evidence" value="ECO:0007669"/>
    <property type="project" value="TreeGrafter"/>
</dbReference>
<dbReference type="Proteomes" id="UP000736164">
    <property type="component" value="Unassembled WGS sequence"/>
</dbReference>
<evidence type="ECO:0000256" key="6">
    <source>
        <dbReference type="ARBA" id="ARBA00022448"/>
    </source>
</evidence>
<dbReference type="GO" id="GO:0046323">
    <property type="term" value="P:D-glucose import"/>
    <property type="evidence" value="ECO:0007669"/>
    <property type="project" value="TreeGrafter"/>
</dbReference>
<dbReference type="AlphaFoldDB" id="A0A8J7TE35"/>
<feature type="transmembrane region" description="Helical" evidence="16">
    <location>
        <begin position="598"/>
        <end position="623"/>
    </location>
</feature>
<dbReference type="InterPro" id="IPR036259">
    <property type="entry name" value="MFS_trans_sf"/>
</dbReference>
<dbReference type="InterPro" id="IPR005829">
    <property type="entry name" value="Sugar_transporter_CS"/>
</dbReference>
<evidence type="ECO:0000256" key="9">
    <source>
        <dbReference type="ARBA" id="ARBA00022692"/>
    </source>
</evidence>
<evidence type="ECO:0000313" key="18">
    <source>
        <dbReference type="EMBL" id="MBN3320407.1"/>
    </source>
</evidence>
<evidence type="ECO:0000256" key="7">
    <source>
        <dbReference type="ARBA" id="ARBA00022475"/>
    </source>
</evidence>
<dbReference type="InterPro" id="IPR045263">
    <property type="entry name" value="GLUT"/>
</dbReference>
<protein>
    <recommendedName>
        <fullName evidence="5">Solute carrier family 2, facilitated glucose transporter member 5</fullName>
    </recommendedName>
    <alternativeName>
        <fullName evidence="13">Fructose transporter</fullName>
    </alternativeName>
    <alternativeName>
        <fullName evidence="12">Glucose transporter type 5, small intestine</fullName>
    </alternativeName>
</protein>
<feature type="transmembrane region" description="Helical" evidence="16">
    <location>
        <begin position="694"/>
        <end position="714"/>
    </location>
</feature>
<dbReference type="GO" id="GO:0042383">
    <property type="term" value="C:sarcolemma"/>
    <property type="evidence" value="ECO:0007669"/>
    <property type="project" value="UniProtKB-SubCell"/>
</dbReference>
<dbReference type="SUPFAM" id="SSF103473">
    <property type="entry name" value="MFS general substrate transporter"/>
    <property type="match status" value="1"/>
</dbReference>
<dbReference type="EMBL" id="JAAWVO010051410">
    <property type="protein sequence ID" value="MBN3320407.1"/>
    <property type="molecule type" value="Genomic_DNA"/>
</dbReference>
<dbReference type="NCBIfam" id="TIGR00879">
    <property type="entry name" value="SP"/>
    <property type="match status" value="1"/>
</dbReference>
<dbReference type="InterPro" id="IPR020846">
    <property type="entry name" value="MFS_dom"/>
</dbReference>
<evidence type="ECO:0000256" key="15">
    <source>
        <dbReference type="SAM" id="MobiDB-lite"/>
    </source>
</evidence>
<dbReference type="GO" id="GO:0005353">
    <property type="term" value="F:fructose transmembrane transporter activity"/>
    <property type="evidence" value="ECO:0007669"/>
    <property type="project" value="UniProtKB-ARBA"/>
</dbReference>
<keyword evidence="6" id="KW-0813">Transport</keyword>
<evidence type="ECO:0000256" key="12">
    <source>
        <dbReference type="ARBA" id="ARBA00029961"/>
    </source>
</evidence>
<feature type="non-terminal residue" evidence="18">
    <location>
        <position position="1"/>
    </location>
</feature>
<keyword evidence="7" id="KW-1003">Cell membrane</keyword>
<proteinExistence type="inferred from homology"/>
<dbReference type="InterPro" id="IPR003663">
    <property type="entry name" value="Sugar/inositol_transpt"/>
</dbReference>
<feature type="compositionally biased region" description="Basic and acidic residues" evidence="15">
    <location>
        <begin position="197"/>
        <end position="219"/>
    </location>
</feature>
<comment type="subcellular location">
    <subcellularLocation>
        <location evidence="2">Cell membrane</location>
        <location evidence="2">Sarcolemma</location>
    </subcellularLocation>
    <subcellularLocation>
        <location evidence="3">Cell membrane</location>
        <topology evidence="3">Multi-pass membrane protein</topology>
    </subcellularLocation>
</comment>
<dbReference type="PANTHER" id="PTHR23503">
    <property type="entry name" value="SOLUTE CARRIER FAMILY 2"/>
    <property type="match status" value="1"/>
</dbReference>
<evidence type="ECO:0000256" key="13">
    <source>
        <dbReference type="ARBA" id="ARBA00031099"/>
    </source>
</evidence>
<evidence type="ECO:0000256" key="2">
    <source>
        <dbReference type="ARBA" id="ARBA00004135"/>
    </source>
</evidence>
<feature type="transmembrane region" description="Helical" evidence="16">
    <location>
        <begin position="384"/>
        <end position="406"/>
    </location>
</feature>
<evidence type="ECO:0000256" key="14">
    <source>
        <dbReference type="SAM" id="Coils"/>
    </source>
</evidence>
<evidence type="ECO:0000259" key="17">
    <source>
        <dbReference type="PROSITE" id="PS50850"/>
    </source>
</evidence>
<organism evidence="18 19">
    <name type="scientific">Atractosteus spatula</name>
    <name type="common">Alligator gar</name>
    <name type="synonym">Lepisosteus spatula</name>
    <dbReference type="NCBI Taxonomy" id="7917"/>
    <lineage>
        <taxon>Eukaryota</taxon>
        <taxon>Metazoa</taxon>
        <taxon>Chordata</taxon>
        <taxon>Craniata</taxon>
        <taxon>Vertebrata</taxon>
        <taxon>Euteleostomi</taxon>
        <taxon>Actinopterygii</taxon>
        <taxon>Neopterygii</taxon>
        <taxon>Holostei</taxon>
        <taxon>Semionotiformes</taxon>
        <taxon>Lepisosteidae</taxon>
        <taxon>Atractosteus</taxon>
    </lineage>
</organism>
<dbReference type="Gene3D" id="1.20.1250.20">
    <property type="entry name" value="MFS general substrate transporter like domains"/>
    <property type="match status" value="1"/>
</dbReference>
<dbReference type="PRINTS" id="PR00171">
    <property type="entry name" value="SUGRTRNSPORT"/>
</dbReference>
<comment type="similarity">
    <text evidence="4">Belongs to the major facilitator superfamily. Sugar transporter (TC 2.A.1.1) family. Glucose transporter subfamily.</text>
</comment>
<gene>
    <name evidence="18" type="primary">Slc2a1_1</name>
    <name evidence="18" type="ORF">GTO95_0018286</name>
</gene>
<evidence type="ECO:0000256" key="16">
    <source>
        <dbReference type="SAM" id="Phobius"/>
    </source>
</evidence>
<evidence type="ECO:0000256" key="10">
    <source>
        <dbReference type="ARBA" id="ARBA00022989"/>
    </source>
</evidence>
<feature type="transmembrane region" description="Helical" evidence="16">
    <location>
        <begin position="664"/>
        <end position="688"/>
    </location>
</feature>
<dbReference type="FunFam" id="1.20.1250.20:FF:001511">
    <property type="entry name" value="Solute carrier family 2, facilitated glucose transporter member 5"/>
    <property type="match status" value="1"/>
</dbReference>
<feature type="transmembrane region" description="Helical" evidence="16">
    <location>
        <begin position="358"/>
        <end position="378"/>
    </location>
</feature>
<evidence type="ECO:0000256" key="8">
    <source>
        <dbReference type="ARBA" id="ARBA00022597"/>
    </source>
</evidence>
<keyword evidence="19" id="KW-1185">Reference proteome</keyword>
<dbReference type="Pfam" id="PF00083">
    <property type="entry name" value="Sugar_tr"/>
    <property type="match status" value="1"/>
</dbReference>
<sequence>MDVSISVSFLKYELASTIEQVVKGAVETVLQETARVIGSKFTDVQAAAAEKEKENENLKLRLEISENELKAVRYYMNAAEMNIKQCLLNASSNEKRLQRLSSSEPPESEGDPELEHGQLLLFKPRTPQASRAHPTQTSSPCVALCLPAVHRDWAHDLNPTAASAHEDGAAEQGFEDDQVVFRVPEKSGTPPLSTAEGDAKEAETDPLEKSDYSGRPKLGWEAEPCRDEVEFTLPAGNVSELGHIQVIEDNQLDTIRVKNEDSELEPTPSPLTGLLLTSIFSAVLGSLQIGYHTGNINAPERVIIKVFNSSWQSHYNTSISEKRLAFLWSLSVSGKDFGAVLGAAGVKWLADSFGRRNSILIANALSIAASLLMSIAQFCLWFEALILGRLIFGMFCGLAMSLNPLYIQEISPTALRGAFSTLNQISFTTGILLGMVMSLNVVMGSESLWGLMLQLSLVPATMQYFTLAFCPESPRYLLINLGEEVEAETALRRLRGNSGDILAEMMEMKQESSFSPKCITVREFVQRQSYREPIMILTVICLGANFSGFNAMINYSTDVFFRVGFEEAEYLTLGVGSVNVLFSVVSFFLVETAGRRKLLLVGFLALGVCNLLMSISSALLNIFPQMAHLHALLVFGLIAAYESGPGPISWFIGAELFNQSARPVAMSFSSILNWGSKCLLAFIFPHLMGAAGPYTYLVFMVFALIAFFFTLAWVPETRGRVFNDITAEFQQTDSLQLTPKMLKSSHH</sequence>
<dbReference type="PROSITE" id="PS50850">
    <property type="entry name" value="MFS"/>
    <property type="match status" value="1"/>
</dbReference>
<feature type="region of interest" description="Disordered" evidence="15">
    <location>
        <begin position="183"/>
        <end position="219"/>
    </location>
</feature>
<keyword evidence="10 16" id="KW-1133">Transmembrane helix</keyword>
<evidence type="ECO:0000256" key="11">
    <source>
        <dbReference type="ARBA" id="ARBA00023136"/>
    </source>
</evidence>
<feature type="transmembrane region" description="Helical" evidence="16">
    <location>
        <begin position="629"/>
        <end position="652"/>
    </location>
</feature>
<feature type="transmembrane region" description="Helical" evidence="16">
    <location>
        <begin position="325"/>
        <end position="346"/>
    </location>
</feature>
<dbReference type="InterPro" id="IPR005828">
    <property type="entry name" value="MFS_sugar_transport-like"/>
</dbReference>
<evidence type="ECO:0000256" key="5">
    <source>
        <dbReference type="ARBA" id="ARBA00015973"/>
    </source>
</evidence>
<name>A0A8J7TE35_ATRSP</name>
<evidence type="ECO:0000313" key="19">
    <source>
        <dbReference type="Proteomes" id="UP000736164"/>
    </source>
</evidence>
<dbReference type="PANTHER" id="PTHR23503:SF99">
    <property type="entry name" value="SOLUTE CARRIER FAMILY 2, FACILITATED GLUCOSE TRANSPORTER MEMBER 3"/>
    <property type="match status" value="1"/>
</dbReference>
<feature type="transmembrane region" description="Helical" evidence="16">
    <location>
        <begin position="573"/>
        <end position="591"/>
    </location>
</feature>
<feature type="transmembrane region" description="Helical" evidence="16">
    <location>
        <begin position="448"/>
        <end position="470"/>
    </location>
</feature>
<dbReference type="PROSITE" id="PS00217">
    <property type="entry name" value="SUGAR_TRANSPORT_2"/>
    <property type="match status" value="1"/>
</dbReference>